<accession>A0A0N8R014</accession>
<evidence type="ECO:0000313" key="2">
    <source>
        <dbReference type="Proteomes" id="UP000050564"/>
    </source>
</evidence>
<dbReference type="AlphaFoldDB" id="A0A0N8R014"/>
<name>A0A0N8R014_PSECA</name>
<dbReference type="EMBL" id="LJPX01000089">
    <property type="protein sequence ID" value="KPW79918.1"/>
    <property type="molecule type" value="Genomic_DNA"/>
</dbReference>
<sequence>MNFRLFMHLPRRLLVYCFRKNQLLTNGKFKFYQ</sequence>
<reference evidence="1 2" key="1">
    <citation type="submission" date="2015-09" db="EMBL/GenBank/DDBJ databases">
        <title>Genome announcement of multiple Pseudomonas syringae strains.</title>
        <authorList>
            <person name="Thakur S."/>
            <person name="Wang P.W."/>
            <person name="Gong Y."/>
            <person name="Weir B.S."/>
            <person name="Guttman D.S."/>
        </authorList>
    </citation>
    <scope>NUCLEOTIDE SEQUENCE [LARGE SCALE GENOMIC DNA]</scope>
    <source>
        <strain evidence="1 2">ICMP2823</strain>
    </source>
</reference>
<dbReference type="Proteomes" id="UP000050564">
    <property type="component" value="Unassembled WGS sequence"/>
</dbReference>
<protein>
    <submittedName>
        <fullName evidence="1">Transcriptional regulator</fullName>
    </submittedName>
</protein>
<dbReference type="PATRIC" id="fig|86840.3.peg.2334"/>
<evidence type="ECO:0000313" key="1">
    <source>
        <dbReference type="EMBL" id="KPW79918.1"/>
    </source>
</evidence>
<proteinExistence type="predicted"/>
<organism evidence="1 2">
    <name type="scientific">Pseudomonas cannabina</name>
    <dbReference type="NCBI Taxonomy" id="86840"/>
    <lineage>
        <taxon>Bacteria</taxon>
        <taxon>Pseudomonadati</taxon>
        <taxon>Pseudomonadota</taxon>
        <taxon>Gammaproteobacteria</taxon>
        <taxon>Pseudomonadales</taxon>
        <taxon>Pseudomonadaceae</taxon>
        <taxon>Pseudomonas</taxon>
    </lineage>
</organism>
<comment type="caution">
    <text evidence="1">The sequence shown here is derived from an EMBL/GenBank/DDBJ whole genome shotgun (WGS) entry which is preliminary data.</text>
</comment>
<gene>
    <name evidence="1" type="ORF">ALO81_200176</name>
</gene>